<dbReference type="Proteomes" id="UP000092460">
    <property type="component" value="Unassembled WGS sequence"/>
</dbReference>
<dbReference type="EMBL" id="JXJN01014185">
    <property type="status" value="NOT_ANNOTATED_CDS"/>
    <property type="molecule type" value="Genomic_DNA"/>
</dbReference>
<dbReference type="AlphaFoldDB" id="A0A1B0BH60"/>
<dbReference type="VEuPathDB" id="VectorBase:GPPI029914"/>
<evidence type="ECO:0000313" key="2">
    <source>
        <dbReference type="Proteomes" id="UP000092460"/>
    </source>
</evidence>
<dbReference type="STRING" id="67801.A0A1B0BH60"/>
<evidence type="ECO:0000313" key="1">
    <source>
        <dbReference type="EnsemblMetazoa" id="GPPI029914-PA"/>
    </source>
</evidence>
<reference evidence="1" key="2">
    <citation type="submission" date="2020-05" db="UniProtKB">
        <authorList>
            <consortium name="EnsemblMetazoa"/>
        </authorList>
    </citation>
    <scope>IDENTIFICATION</scope>
    <source>
        <strain evidence="1">IAEA</strain>
    </source>
</reference>
<keyword evidence="2" id="KW-1185">Reference proteome</keyword>
<name>A0A1B0BH60_9MUSC</name>
<reference evidence="2" key="1">
    <citation type="submission" date="2015-01" db="EMBL/GenBank/DDBJ databases">
        <authorList>
            <person name="Aksoy S."/>
            <person name="Warren W."/>
            <person name="Wilson R.K."/>
        </authorList>
    </citation>
    <scope>NUCLEOTIDE SEQUENCE [LARGE SCALE GENOMIC DNA]</scope>
    <source>
        <strain evidence="2">IAEA</strain>
    </source>
</reference>
<dbReference type="EnsemblMetazoa" id="GPPI029914-RA">
    <property type="protein sequence ID" value="GPPI029914-PA"/>
    <property type="gene ID" value="GPPI029914"/>
</dbReference>
<proteinExistence type="predicted"/>
<accession>A0A1B0BH60</accession>
<organism evidence="1 2">
    <name type="scientific">Glossina palpalis gambiensis</name>
    <dbReference type="NCBI Taxonomy" id="67801"/>
    <lineage>
        <taxon>Eukaryota</taxon>
        <taxon>Metazoa</taxon>
        <taxon>Ecdysozoa</taxon>
        <taxon>Arthropoda</taxon>
        <taxon>Hexapoda</taxon>
        <taxon>Insecta</taxon>
        <taxon>Pterygota</taxon>
        <taxon>Neoptera</taxon>
        <taxon>Endopterygota</taxon>
        <taxon>Diptera</taxon>
        <taxon>Brachycera</taxon>
        <taxon>Muscomorpha</taxon>
        <taxon>Hippoboscoidea</taxon>
        <taxon>Glossinidae</taxon>
        <taxon>Glossina</taxon>
    </lineage>
</organism>
<sequence>MYSTYSSESFEGAISNTRKKMPEGRSKKVLSKIRAHSEDRFLVSTTTAENFFRSQIGMPARNVPSLLYFTFLFSRLLVRSISVMVFAQVKYKRTSPPPEALSLAITLRGLPSLDHSSFPRELGLFTMEIPVQVAVRICPILPQETHNTVLNVDESKNAGMQEDTAFLPKSDDDAPEKEKETKCCVKAINSLSSGTSVEITTRIWLS</sequence>
<protein>
    <submittedName>
        <fullName evidence="1">Uncharacterized protein</fullName>
    </submittedName>
</protein>